<comment type="caution">
    <text evidence="1">The sequence shown here is derived from an EMBL/GenBank/DDBJ whole genome shotgun (WGS) entry which is preliminary data.</text>
</comment>
<accession>A0AAW0TQ81</accession>
<sequence>MDSSTDSDTYLEDEENQSLLSGPMMPLLAVGSVAEMQPEADMGAVAVAAAVACDFMEREHHPKQEGLADVLDNMSEVDFFRHLHLTRTSFDLVLDSIHEAYGMNPSGSSLYLGPRKALYITLWYLGTQYLQGNIRDVWCVTTHSV</sequence>
<proteinExistence type="predicted"/>
<evidence type="ECO:0000313" key="1">
    <source>
        <dbReference type="EMBL" id="KAK8388517.1"/>
    </source>
</evidence>
<keyword evidence="2" id="KW-1185">Reference proteome</keyword>
<organism evidence="1 2">
    <name type="scientific">Scylla paramamosain</name>
    <name type="common">Mud crab</name>
    <dbReference type="NCBI Taxonomy" id="85552"/>
    <lineage>
        <taxon>Eukaryota</taxon>
        <taxon>Metazoa</taxon>
        <taxon>Ecdysozoa</taxon>
        <taxon>Arthropoda</taxon>
        <taxon>Crustacea</taxon>
        <taxon>Multicrustacea</taxon>
        <taxon>Malacostraca</taxon>
        <taxon>Eumalacostraca</taxon>
        <taxon>Eucarida</taxon>
        <taxon>Decapoda</taxon>
        <taxon>Pleocyemata</taxon>
        <taxon>Brachyura</taxon>
        <taxon>Eubrachyura</taxon>
        <taxon>Portunoidea</taxon>
        <taxon>Portunidae</taxon>
        <taxon>Portuninae</taxon>
        <taxon>Scylla</taxon>
    </lineage>
</organism>
<dbReference type="Proteomes" id="UP001487740">
    <property type="component" value="Unassembled WGS sequence"/>
</dbReference>
<dbReference type="AlphaFoldDB" id="A0AAW0TQ81"/>
<reference evidence="1 2" key="1">
    <citation type="submission" date="2023-03" db="EMBL/GenBank/DDBJ databases">
        <title>High-quality genome of Scylla paramamosain provides insights in environmental adaptation.</title>
        <authorList>
            <person name="Zhang L."/>
        </authorList>
    </citation>
    <scope>NUCLEOTIDE SEQUENCE [LARGE SCALE GENOMIC DNA]</scope>
    <source>
        <strain evidence="1">LZ_2023a</strain>
        <tissue evidence="1">Muscle</tissue>
    </source>
</reference>
<name>A0AAW0TQ81_SCYPA</name>
<evidence type="ECO:0000313" key="2">
    <source>
        <dbReference type="Proteomes" id="UP001487740"/>
    </source>
</evidence>
<gene>
    <name evidence="1" type="ORF">O3P69_020478</name>
</gene>
<protein>
    <submittedName>
        <fullName evidence="1">Uncharacterized protein</fullName>
    </submittedName>
</protein>
<dbReference type="EMBL" id="JARAKH010000028">
    <property type="protein sequence ID" value="KAK8388517.1"/>
    <property type="molecule type" value="Genomic_DNA"/>
</dbReference>